<name>A0ABQ9F118_TEGGR</name>
<keyword evidence="2" id="KW-1185">Reference proteome</keyword>
<dbReference type="InterPro" id="IPR052514">
    <property type="entry name" value="SAM-dependent_MTase"/>
</dbReference>
<gene>
    <name evidence="1" type="ORF">KUTeg_011827</name>
</gene>
<proteinExistence type="predicted"/>
<protein>
    <recommendedName>
        <fullName evidence="3">FkbM family methyltransferase</fullName>
    </recommendedName>
</protein>
<dbReference type="PANTHER" id="PTHR34203:SF15">
    <property type="entry name" value="SLL1173 PROTEIN"/>
    <property type="match status" value="1"/>
</dbReference>
<evidence type="ECO:0000313" key="1">
    <source>
        <dbReference type="EMBL" id="KAJ8309962.1"/>
    </source>
</evidence>
<accession>A0ABQ9F118</accession>
<organism evidence="1 2">
    <name type="scientific">Tegillarca granosa</name>
    <name type="common">Malaysian cockle</name>
    <name type="synonym">Anadara granosa</name>
    <dbReference type="NCBI Taxonomy" id="220873"/>
    <lineage>
        <taxon>Eukaryota</taxon>
        <taxon>Metazoa</taxon>
        <taxon>Spiralia</taxon>
        <taxon>Lophotrochozoa</taxon>
        <taxon>Mollusca</taxon>
        <taxon>Bivalvia</taxon>
        <taxon>Autobranchia</taxon>
        <taxon>Pteriomorphia</taxon>
        <taxon>Arcoida</taxon>
        <taxon>Arcoidea</taxon>
        <taxon>Arcidae</taxon>
        <taxon>Tegillarca</taxon>
    </lineage>
</organism>
<comment type="caution">
    <text evidence="1">The sequence shown here is derived from an EMBL/GenBank/DDBJ whole genome shotgun (WGS) entry which is preliminary data.</text>
</comment>
<dbReference type="InterPro" id="IPR029063">
    <property type="entry name" value="SAM-dependent_MTases_sf"/>
</dbReference>
<evidence type="ECO:0000313" key="2">
    <source>
        <dbReference type="Proteomes" id="UP001217089"/>
    </source>
</evidence>
<sequence>MGGKYQNMEKLFQIFKNETPIYVYDPKNDVFVSKSYLTSDSNLNFIDIGANLGVFSLTVAKSGRKVLVFEALYKNLRCLCMSIRDGGLKSNLKVIYNALPDYSDEKGLHVEVLLQKSEFKGEEIGQLSDYLKSELNLNFIDIGANLGVFS</sequence>
<dbReference type="Gene3D" id="3.40.50.150">
    <property type="entry name" value="Vaccinia Virus protein VP39"/>
    <property type="match status" value="1"/>
</dbReference>
<evidence type="ECO:0008006" key="3">
    <source>
        <dbReference type="Google" id="ProtNLM"/>
    </source>
</evidence>
<dbReference type="EMBL" id="JARBDR010000640">
    <property type="protein sequence ID" value="KAJ8309962.1"/>
    <property type="molecule type" value="Genomic_DNA"/>
</dbReference>
<reference evidence="1 2" key="1">
    <citation type="submission" date="2022-12" db="EMBL/GenBank/DDBJ databases">
        <title>Chromosome-level genome of Tegillarca granosa.</title>
        <authorList>
            <person name="Kim J."/>
        </authorList>
    </citation>
    <scope>NUCLEOTIDE SEQUENCE [LARGE SCALE GENOMIC DNA]</scope>
    <source>
        <strain evidence="1">Teg-2019</strain>
        <tissue evidence="1">Adductor muscle</tissue>
    </source>
</reference>
<dbReference type="PANTHER" id="PTHR34203">
    <property type="entry name" value="METHYLTRANSFERASE, FKBM FAMILY PROTEIN"/>
    <property type="match status" value="1"/>
</dbReference>
<dbReference type="Proteomes" id="UP001217089">
    <property type="component" value="Unassembled WGS sequence"/>
</dbReference>
<dbReference type="SUPFAM" id="SSF53335">
    <property type="entry name" value="S-adenosyl-L-methionine-dependent methyltransferases"/>
    <property type="match status" value="1"/>
</dbReference>